<evidence type="ECO:0000256" key="7">
    <source>
        <dbReference type="ARBA" id="ARBA00023136"/>
    </source>
</evidence>
<dbReference type="SUPFAM" id="SSF103473">
    <property type="entry name" value="MFS general substrate transporter"/>
    <property type="match status" value="1"/>
</dbReference>
<feature type="transmembrane region" description="Helical" evidence="8">
    <location>
        <begin position="302"/>
        <end position="326"/>
    </location>
</feature>
<dbReference type="Pfam" id="PF07690">
    <property type="entry name" value="MFS_1"/>
    <property type="match status" value="1"/>
</dbReference>
<feature type="transmembrane region" description="Helical" evidence="8">
    <location>
        <begin position="132"/>
        <end position="152"/>
    </location>
</feature>
<dbReference type="Proteomes" id="UP000190162">
    <property type="component" value="Unassembled WGS sequence"/>
</dbReference>
<evidence type="ECO:0000256" key="8">
    <source>
        <dbReference type="SAM" id="Phobius"/>
    </source>
</evidence>
<proteinExistence type="inferred from homology"/>
<dbReference type="CDD" id="cd17324">
    <property type="entry name" value="MFS_NepI_like"/>
    <property type="match status" value="1"/>
</dbReference>
<organism evidence="10 11">
    <name type="scientific">Enterovibrio nigricans DSM 22720</name>
    <dbReference type="NCBI Taxonomy" id="1121868"/>
    <lineage>
        <taxon>Bacteria</taxon>
        <taxon>Pseudomonadati</taxon>
        <taxon>Pseudomonadota</taxon>
        <taxon>Gammaproteobacteria</taxon>
        <taxon>Vibrionales</taxon>
        <taxon>Vibrionaceae</taxon>
        <taxon>Enterovibrio</taxon>
    </lineage>
</organism>
<evidence type="ECO:0000259" key="9">
    <source>
        <dbReference type="PROSITE" id="PS50850"/>
    </source>
</evidence>
<dbReference type="PANTHER" id="PTHR43271">
    <property type="entry name" value="BLL2771 PROTEIN"/>
    <property type="match status" value="1"/>
</dbReference>
<dbReference type="Gene3D" id="1.20.1250.20">
    <property type="entry name" value="MFS general substrate transporter like domains"/>
    <property type="match status" value="1"/>
</dbReference>
<reference evidence="11" key="1">
    <citation type="submission" date="2017-02" db="EMBL/GenBank/DDBJ databases">
        <authorList>
            <person name="Varghese N."/>
            <person name="Submissions S."/>
        </authorList>
    </citation>
    <scope>NUCLEOTIDE SEQUENCE [LARGE SCALE GENOMIC DNA]</scope>
    <source>
        <strain evidence="11">DSM 22720</strain>
    </source>
</reference>
<dbReference type="InterPro" id="IPR020846">
    <property type="entry name" value="MFS_dom"/>
</dbReference>
<name>A0A1T4USX7_9GAMM</name>
<dbReference type="InterPro" id="IPR036259">
    <property type="entry name" value="MFS_trans_sf"/>
</dbReference>
<feature type="transmembrane region" description="Helical" evidence="8">
    <location>
        <begin position="214"/>
        <end position="233"/>
    </location>
</feature>
<dbReference type="RefSeq" id="WP_078752767.1">
    <property type="nucleotide sequence ID" value="NZ_FUXU01000028.1"/>
</dbReference>
<evidence type="ECO:0000256" key="1">
    <source>
        <dbReference type="ARBA" id="ARBA00004651"/>
    </source>
</evidence>
<protein>
    <submittedName>
        <fullName evidence="10">Predicted arabinose efflux permease, MFS family</fullName>
    </submittedName>
</protein>
<evidence type="ECO:0000256" key="2">
    <source>
        <dbReference type="ARBA" id="ARBA00008335"/>
    </source>
</evidence>
<feature type="transmembrane region" description="Helical" evidence="8">
    <location>
        <begin position="338"/>
        <end position="358"/>
    </location>
</feature>
<keyword evidence="3" id="KW-0813">Transport</keyword>
<dbReference type="InterPro" id="IPR011701">
    <property type="entry name" value="MFS"/>
</dbReference>
<dbReference type="GO" id="GO:0022857">
    <property type="term" value="F:transmembrane transporter activity"/>
    <property type="evidence" value="ECO:0007669"/>
    <property type="project" value="InterPro"/>
</dbReference>
<keyword evidence="4" id="KW-1003">Cell membrane</keyword>
<keyword evidence="6 8" id="KW-1133">Transmembrane helix</keyword>
<keyword evidence="11" id="KW-1185">Reference proteome</keyword>
<feature type="transmembrane region" description="Helical" evidence="8">
    <location>
        <begin position="12"/>
        <end position="30"/>
    </location>
</feature>
<feature type="transmembrane region" description="Helical" evidence="8">
    <location>
        <begin position="78"/>
        <end position="97"/>
    </location>
</feature>
<gene>
    <name evidence="10" type="ORF">SAMN02745132_02430</name>
</gene>
<comment type="similarity">
    <text evidence="2">Belongs to the major facilitator superfamily.</text>
</comment>
<evidence type="ECO:0000313" key="10">
    <source>
        <dbReference type="EMBL" id="SKA55773.1"/>
    </source>
</evidence>
<feature type="domain" description="Major facilitator superfamily (MFS) profile" evidence="9">
    <location>
        <begin position="12"/>
        <end position="389"/>
    </location>
</feature>
<dbReference type="EMBL" id="FUXU01000028">
    <property type="protein sequence ID" value="SKA55773.1"/>
    <property type="molecule type" value="Genomic_DNA"/>
</dbReference>
<comment type="subcellular location">
    <subcellularLocation>
        <location evidence="1">Cell membrane</location>
        <topology evidence="1">Multi-pass membrane protein</topology>
    </subcellularLocation>
</comment>
<evidence type="ECO:0000313" key="11">
    <source>
        <dbReference type="Proteomes" id="UP000190162"/>
    </source>
</evidence>
<feature type="transmembrane region" description="Helical" evidence="8">
    <location>
        <begin position="50"/>
        <end position="69"/>
    </location>
</feature>
<sequence length="399" mass="43046">MIELRTPEYRKAAFALAFGSFLVFCNLYLFQPMLPLFAESFHVSATKANWLLAASTLGLSISLLPWALLSERFGRRPVIVVSLMMMPLIGFLSLFLSSFWGLVVLRGVMGIALAGFVAVAVAYMADEFSPTALVVAVGGYISANSLGGIAGRLSGGFLSEHADWQGAVISMALFTAIGGLIVYALLPIQRRFKPTSSSLFNQTKSIVNHLRNPVLWVAMVVGGLNFALFVNIYSVTTFRLIADPFNLPVSIASAIFVCYLAGTFSSRLSGRWANRYSPISGMYLGTTVTLFGVLVASVESEIAVVLGLLIVSGGAFFTHSLAYGWVSRKATHAKAAATALYLCHYYIGGSLGGFYLIGCWEFGGWTAVTLGALTIWVLMFFCIHLLSVKQRGVLNENAV</sequence>
<keyword evidence="5 8" id="KW-0812">Transmembrane</keyword>
<feature type="transmembrane region" description="Helical" evidence="8">
    <location>
        <begin position="245"/>
        <end position="264"/>
    </location>
</feature>
<feature type="transmembrane region" description="Helical" evidence="8">
    <location>
        <begin position="164"/>
        <end position="186"/>
    </location>
</feature>
<evidence type="ECO:0000256" key="4">
    <source>
        <dbReference type="ARBA" id="ARBA00022475"/>
    </source>
</evidence>
<dbReference type="GO" id="GO:0005886">
    <property type="term" value="C:plasma membrane"/>
    <property type="evidence" value="ECO:0007669"/>
    <property type="project" value="UniProtKB-SubCell"/>
</dbReference>
<feature type="transmembrane region" description="Helical" evidence="8">
    <location>
        <begin position="276"/>
        <end position="296"/>
    </location>
</feature>
<evidence type="ECO:0000256" key="5">
    <source>
        <dbReference type="ARBA" id="ARBA00022692"/>
    </source>
</evidence>
<dbReference type="PROSITE" id="PS50850">
    <property type="entry name" value="MFS"/>
    <property type="match status" value="1"/>
</dbReference>
<keyword evidence="7 8" id="KW-0472">Membrane</keyword>
<dbReference type="OrthoDB" id="63984at2"/>
<feature type="transmembrane region" description="Helical" evidence="8">
    <location>
        <begin position="364"/>
        <end position="386"/>
    </location>
</feature>
<accession>A0A1T4USX7</accession>
<dbReference type="PANTHER" id="PTHR43271:SF1">
    <property type="entry name" value="INNER MEMBRANE TRANSPORT PROTEIN YNFM"/>
    <property type="match status" value="1"/>
</dbReference>
<evidence type="ECO:0000256" key="3">
    <source>
        <dbReference type="ARBA" id="ARBA00022448"/>
    </source>
</evidence>
<dbReference type="AlphaFoldDB" id="A0A1T4USX7"/>
<feature type="transmembrane region" description="Helical" evidence="8">
    <location>
        <begin position="103"/>
        <end position="125"/>
    </location>
</feature>
<evidence type="ECO:0000256" key="6">
    <source>
        <dbReference type="ARBA" id="ARBA00022989"/>
    </source>
</evidence>